<dbReference type="OrthoDB" id="4142835at2759"/>
<dbReference type="EMBL" id="KN846977">
    <property type="protein sequence ID" value="KIW74177.1"/>
    <property type="molecule type" value="Genomic_DNA"/>
</dbReference>
<proteinExistence type="predicted"/>
<dbReference type="RefSeq" id="XP_013277985.1">
    <property type="nucleotide sequence ID" value="XM_013422531.1"/>
</dbReference>
<reference evidence="2 3" key="1">
    <citation type="submission" date="2015-01" db="EMBL/GenBank/DDBJ databases">
        <title>The Genome Sequence of Fonsecaea pedrosoi CBS 271.37.</title>
        <authorList>
            <consortium name="The Broad Institute Genomics Platform"/>
            <person name="Cuomo C."/>
            <person name="de Hoog S."/>
            <person name="Gorbushina A."/>
            <person name="Stielow B."/>
            <person name="Teixiera M."/>
            <person name="Abouelleil A."/>
            <person name="Chapman S.B."/>
            <person name="Priest M."/>
            <person name="Young S.K."/>
            <person name="Wortman J."/>
            <person name="Nusbaum C."/>
            <person name="Birren B."/>
        </authorList>
    </citation>
    <scope>NUCLEOTIDE SEQUENCE [LARGE SCALE GENOMIC DNA]</scope>
    <source>
        <strain evidence="2 3">CBS 271.37</strain>
    </source>
</reference>
<name>A0A0D2EII2_9EURO</name>
<organism evidence="2 3">
    <name type="scientific">Fonsecaea pedrosoi CBS 271.37</name>
    <dbReference type="NCBI Taxonomy" id="1442368"/>
    <lineage>
        <taxon>Eukaryota</taxon>
        <taxon>Fungi</taxon>
        <taxon>Dikarya</taxon>
        <taxon>Ascomycota</taxon>
        <taxon>Pezizomycotina</taxon>
        <taxon>Eurotiomycetes</taxon>
        <taxon>Chaetothyriomycetidae</taxon>
        <taxon>Chaetothyriales</taxon>
        <taxon>Herpotrichiellaceae</taxon>
        <taxon>Fonsecaea</taxon>
    </lineage>
</organism>
<feature type="region of interest" description="Disordered" evidence="1">
    <location>
        <begin position="51"/>
        <end position="113"/>
    </location>
</feature>
<dbReference type="AlphaFoldDB" id="A0A0D2EII2"/>
<feature type="compositionally biased region" description="Low complexity" evidence="1">
    <location>
        <begin position="203"/>
        <end position="214"/>
    </location>
</feature>
<evidence type="ECO:0000256" key="1">
    <source>
        <dbReference type="SAM" id="MobiDB-lite"/>
    </source>
</evidence>
<dbReference type="HOGENOM" id="CLU_885764_0_0_1"/>
<protein>
    <submittedName>
        <fullName evidence="2">Uncharacterized protein</fullName>
    </submittedName>
</protein>
<accession>A0A0D2EII2</accession>
<sequence>MCVRTKTSYGCGCEYKTTAKCHSSHCLGLERYHYPKSGDCRACKEAGSAVTRGRDGQGRYGQEINRRRHSREDDEASIDELPGNDEVGDGISPWAPPSAREKEWNSHSRQKADDAWLQEHAERNLDLQSIRESLPDSPPSGRGSPTHHPSRRQHTRIYLVDDDVHYARGDSHERRHRHEESGRSLPVEIRSRSAYRRRRQDSQDSFDSLRSSRSSARKHTPAPTTYTAYEYNDVHDSGYGGSYGSRASNGYRGAKTEPYAYPPSSPPPRVVSIKSPSPHSYTPYGIGPVNIVTRAPMYGYSPPRY</sequence>
<dbReference type="GeneID" id="25311607"/>
<gene>
    <name evidence="2" type="ORF">Z517_12117</name>
</gene>
<dbReference type="VEuPathDB" id="FungiDB:Z517_12117"/>
<feature type="compositionally biased region" description="Basic and acidic residues" evidence="1">
    <location>
        <begin position="99"/>
        <end position="113"/>
    </location>
</feature>
<feature type="compositionally biased region" description="Basic and acidic residues" evidence="1">
    <location>
        <begin position="162"/>
        <end position="182"/>
    </location>
</feature>
<evidence type="ECO:0000313" key="3">
    <source>
        <dbReference type="Proteomes" id="UP000053029"/>
    </source>
</evidence>
<feature type="region of interest" description="Disordered" evidence="1">
    <location>
        <begin position="131"/>
        <end position="239"/>
    </location>
</feature>
<feature type="compositionally biased region" description="Acidic residues" evidence="1">
    <location>
        <begin position="73"/>
        <end position="88"/>
    </location>
</feature>
<dbReference type="Proteomes" id="UP000053029">
    <property type="component" value="Unassembled WGS sequence"/>
</dbReference>
<evidence type="ECO:0000313" key="2">
    <source>
        <dbReference type="EMBL" id="KIW74177.1"/>
    </source>
</evidence>
<keyword evidence="3" id="KW-1185">Reference proteome</keyword>
<feature type="region of interest" description="Disordered" evidence="1">
    <location>
        <begin position="254"/>
        <end position="276"/>
    </location>
</feature>
<feature type="compositionally biased region" description="Pro residues" evidence="1">
    <location>
        <begin position="260"/>
        <end position="269"/>
    </location>
</feature>